<dbReference type="Gene3D" id="3.40.30.10">
    <property type="entry name" value="Glutaredoxin"/>
    <property type="match status" value="1"/>
</dbReference>
<dbReference type="PROSITE" id="PS51352">
    <property type="entry name" value="THIOREDOXIN_2"/>
    <property type="match status" value="1"/>
</dbReference>
<dbReference type="Pfam" id="PF00578">
    <property type="entry name" value="AhpC-TSA"/>
    <property type="match status" value="1"/>
</dbReference>
<evidence type="ECO:0000313" key="3">
    <source>
        <dbReference type="EMBL" id="OZU87568.1"/>
    </source>
</evidence>
<proteinExistence type="predicted"/>
<evidence type="ECO:0000256" key="1">
    <source>
        <dbReference type="ARBA" id="ARBA00023157"/>
    </source>
</evidence>
<sequence>MKKGILIIIITGMLGWAIFDFVNSSEEGNKDASDSDEEVGLGIGDIAPDFELKTFEGEIVSLSDYRGKRVMLNFWATWCPPCRAEIPDMQKLYDNKDVEILAVNMAESKDTVAEFVEDFEMTFPVPMDIDSDVMETYQVQAYPTSYMIDSNGRIQFLRLGSMNYDLMVQELEKME</sequence>
<dbReference type="OrthoDB" id="25753at2"/>
<comment type="caution">
    <text evidence="3">The sequence shown here is derived from an EMBL/GenBank/DDBJ whole genome shotgun (WGS) entry which is preliminary data.</text>
</comment>
<dbReference type="PANTHER" id="PTHR42852:SF1">
    <property type="entry name" value="THIOREDOXIN-LIKE PROTEIN YNEN"/>
    <property type="match status" value="1"/>
</dbReference>
<feature type="domain" description="Thioredoxin" evidence="2">
    <location>
        <begin position="41"/>
        <end position="175"/>
    </location>
</feature>
<dbReference type="RefSeq" id="WP_094886870.1">
    <property type="nucleotide sequence ID" value="NZ_NPMS01000009.1"/>
</dbReference>
<dbReference type="InterPro" id="IPR000866">
    <property type="entry name" value="AhpC/TSA"/>
</dbReference>
<name>A0A265N6C5_9BACI</name>
<dbReference type="PROSITE" id="PS00194">
    <property type="entry name" value="THIOREDOXIN_1"/>
    <property type="match status" value="1"/>
</dbReference>
<gene>
    <name evidence="3" type="ORF">CIL03_15865</name>
</gene>
<protein>
    <submittedName>
        <fullName evidence="3">Alkyl hydroperoxide reductase</fullName>
    </submittedName>
</protein>
<dbReference type="SUPFAM" id="SSF52833">
    <property type="entry name" value="Thioredoxin-like"/>
    <property type="match status" value="1"/>
</dbReference>
<accession>A0A265N6C5</accession>
<dbReference type="GO" id="GO:0016491">
    <property type="term" value="F:oxidoreductase activity"/>
    <property type="evidence" value="ECO:0007669"/>
    <property type="project" value="InterPro"/>
</dbReference>
<organism evidence="3 4">
    <name type="scientific">Virgibacillus indicus</name>
    <dbReference type="NCBI Taxonomy" id="2024554"/>
    <lineage>
        <taxon>Bacteria</taxon>
        <taxon>Bacillati</taxon>
        <taxon>Bacillota</taxon>
        <taxon>Bacilli</taxon>
        <taxon>Bacillales</taxon>
        <taxon>Bacillaceae</taxon>
        <taxon>Virgibacillus</taxon>
    </lineage>
</organism>
<dbReference type="PANTHER" id="PTHR42852">
    <property type="entry name" value="THIOL:DISULFIDE INTERCHANGE PROTEIN DSBE"/>
    <property type="match status" value="1"/>
</dbReference>
<reference evidence="3 4" key="1">
    <citation type="submission" date="2017-08" db="EMBL/GenBank/DDBJ databases">
        <title>Virgibacillus indicus sp. nov. and Virgibacillus profoundi sp. nov, two moderately halophilic bacteria isolated from marine sediment by using the Microfluidic Streak Plate.</title>
        <authorList>
            <person name="Xu B."/>
            <person name="Hu B."/>
            <person name="Wang J."/>
            <person name="Zhu Y."/>
            <person name="Huang L."/>
            <person name="Du W."/>
            <person name="Huang Y."/>
        </authorList>
    </citation>
    <scope>NUCLEOTIDE SEQUENCE [LARGE SCALE GENOMIC DNA]</scope>
    <source>
        <strain evidence="3 4">IO3-P2-C2</strain>
    </source>
</reference>
<dbReference type="AlphaFoldDB" id="A0A265N6C5"/>
<dbReference type="CDD" id="cd02966">
    <property type="entry name" value="TlpA_like_family"/>
    <property type="match status" value="1"/>
</dbReference>
<dbReference type="InterPro" id="IPR050553">
    <property type="entry name" value="Thioredoxin_ResA/DsbE_sf"/>
</dbReference>
<keyword evidence="1" id="KW-1015">Disulfide bond</keyword>
<dbReference type="InterPro" id="IPR017937">
    <property type="entry name" value="Thioredoxin_CS"/>
</dbReference>
<dbReference type="InterPro" id="IPR036249">
    <property type="entry name" value="Thioredoxin-like_sf"/>
</dbReference>
<evidence type="ECO:0000313" key="4">
    <source>
        <dbReference type="Proteomes" id="UP000216498"/>
    </source>
</evidence>
<dbReference type="EMBL" id="NPMS01000009">
    <property type="protein sequence ID" value="OZU87568.1"/>
    <property type="molecule type" value="Genomic_DNA"/>
</dbReference>
<keyword evidence="4" id="KW-1185">Reference proteome</keyword>
<dbReference type="InterPro" id="IPR013766">
    <property type="entry name" value="Thioredoxin_domain"/>
</dbReference>
<evidence type="ECO:0000259" key="2">
    <source>
        <dbReference type="PROSITE" id="PS51352"/>
    </source>
</evidence>
<dbReference type="GO" id="GO:0016209">
    <property type="term" value="F:antioxidant activity"/>
    <property type="evidence" value="ECO:0007669"/>
    <property type="project" value="InterPro"/>
</dbReference>
<dbReference type="Proteomes" id="UP000216498">
    <property type="component" value="Unassembled WGS sequence"/>
</dbReference>